<dbReference type="InterPro" id="IPR000836">
    <property type="entry name" value="PRTase_dom"/>
</dbReference>
<gene>
    <name evidence="3" type="ORF">Premu_1508</name>
</gene>
<sequence>MSNKQECTFTSCAPYPKVRQLAHGLKDGDYASICKAADMMADGIREMAAGRNCVLVPVPNHHGRAIYTKTLANEISRRTGIPTWDILSCRPHMPLHYAKKNDLKPEGIYLKLNLYRQVPEQFTPIVIDNVLDTGYTAGAAIKAVVGHPDTMLAVLGHTKNHLTNKNFQFNLIPTNMEKKMQEQPSDKKQSADSTKKQVRNKTDTPLAVYRRLKSKHPDALILMRNGDFYRSLNEDAQKLSDTLRIPAQKPKFKKDGELIAEFPHHTLDTYLPKLIRAGYRVAIADMQEPSKKQTTNQTKNQTQTDTMEKKTEKKKTKTKEAKVEKTENKVDKAETAKVDKTEVKADASKSKEKAVSNSIERTEGQSADTKVHKLREPQMVTVNGEKVTHGHAFQSNQDPNKWYFTARIDGQQLRPQLMKPEDAVAYQKRETTVEGLMQTYYPSKLVKKVTPEEYKADNKLSDGRIIDKMVVYKEHDEQRQDVGKYKLYTQVGEQKMSRTMSKEDLNAYFDRVTTPSKLVEKNFGEQLHLASFYNQFKLEEGVKEVRIAKSQQGDWTVSAKLDDDRMTGKAVLSWHDKQALFTHKTATKEQLAARYLNTEIKEMQSEKVSAKQAFKR</sequence>
<dbReference type="InterPro" id="IPR007695">
    <property type="entry name" value="DNA_mismatch_repair_MutS-lik_N"/>
</dbReference>
<feature type="compositionally biased region" description="Polar residues" evidence="1">
    <location>
        <begin position="355"/>
        <end position="368"/>
    </location>
</feature>
<dbReference type="eggNOG" id="COG0249">
    <property type="taxonomic scope" value="Bacteria"/>
</dbReference>
<feature type="region of interest" description="Disordered" evidence="1">
    <location>
        <begin position="348"/>
        <end position="369"/>
    </location>
</feature>
<dbReference type="AlphaFoldDB" id="F8NBG5"/>
<feature type="compositionally biased region" description="Basic and acidic residues" evidence="1">
    <location>
        <begin position="318"/>
        <end position="335"/>
    </location>
</feature>
<dbReference type="GO" id="GO:0030983">
    <property type="term" value="F:mismatched DNA binding"/>
    <property type="evidence" value="ECO:0007669"/>
    <property type="project" value="InterPro"/>
</dbReference>
<dbReference type="Proteomes" id="UP000002772">
    <property type="component" value="Unassembled WGS sequence"/>
</dbReference>
<name>F8NBG5_9BACT</name>
<organism evidence="3 4">
    <name type="scientific">Hallella multisaccharivorax DSM 17128</name>
    <dbReference type="NCBI Taxonomy" id="688246"/>
    <lineage>
        <taxon>Bacteria</taxon>
        <taxon>Pseudomonadati</taxon>
        <taxon>Bacteroidota</taxon>
        <taxon>Bacteroidia</taxon>
        <taxon>Bacteroidales</taxon>
        <taxon>Prevotellaceae</taxon>
        <taxon>Hallella</taxon>
    </lineage>
</organism>
<dbReference type="HOGENOM" id="CLU_032803_0_0_10"/>
<dbReference type="SUPFAM" id="SSF55271">
    <property type="entry name" value="DNA repair protein MutS, domain I"/>
    <property type="match status" value="1"/>
</dbReference>
<feature type="domain" description="DNA mismatch repair protein MutS-like N-terminal" evidence="2">
    <location>
        <begin position="208"/>
        <end position="294"/>
    </location>
</feature>
<feature type="region of interest" description="Disordered" evidence="1">
    <location>
        <begin position="179"/>
        <end position="206"/>
    </location>
</feature>
<dbReference type="RefSeq" id="WP_007574245.1">
    <property type="nucleotide sequence ID" value="NZ_BPTS01000001.1"/>
</dbReference>
<evidence type="ECO:0000256" key="1">
    <source>
        <dbReference type="SAM" id="MobiDB-lite"/>
    </source>
</evidence>
<dbReference type="GO" id="GO:0006298">
    <property type="term" value="P:mismatch repair"/>
    <property type="evidence" value="ECO:0007669"/>
    <property type="project" value="InterPro"/>
</dbReference>
<dbReference type="CDD" id="cd06223">
    <property type="entry name" value="PRTases_typeI"/>
    <property type="match status" value="1"/>
</dbReference>
<evidence type="ECO:0000259" key="2">
    <source>
        <dbReference type="Pfam" id="PF01624"/>
    </source>
</evidence>
<dbReference type="SUPFAM" id="SSF53271">
    <property type="entry name" value="PRTase-like"/>
    <property type="match status" value="1"/>
</dbReference>
<feature type="region of interest" description="Disordered" evidence="1">
    <location>
        <begin position="287"/>
        <end position="335"/>
    </location>
</feature>
<evidence type="ECO:0000313" key="3">
    <source>
        <dbReference type="EMBL" id="EGN56922.1"/>
    </source>
</evidence>
<dbReference type="Pfam" id="PF01624">
    <property type="entry name" value="MutS_I"/>
    <property type="match status" value="1"/>
</dbReference>
<dbReference type="GO" id="GO:0005524">
    <property type="term" value="F:ATP binding"/>
    <property type="evidence" value="ECO:0007669"/>
    <property type="project" value="InterPro"/>
</dbReference>
<protein>
    <submittedName>
        <fullName evidence="3">DNA mismatch repair protein MutS domain protein</fullName>
    </submittedName>
</protein>
<evidence type="ECO:0000313" key="4">
    <source>
        <dbReference type="Proteomes" id="UP000002772"/>
    </source>
</evidence>
<dbReference type="EMBL" id="GL945017">
    <property type="protein sequence ID" value="EGN56922.1"/>
    <property type="molecule type" value="Genomic_DNA"/>
</dbReference>
<dbReference type="OrthoDB" id="1057128at2"/>
<accession>F8NBG5</accession>
<proteinExistence type="predicted"/>
<keyword evidence="4" id="KW-1185">Reference proteome</keyword>
<dbReference type="InterPro" id="IPR029057">
    <property type="entry name" value="PRTase-like"/>
</dbReference>
<dbReference type="STRING" id="688246.Premu_1508"/>
<reference evidence="4" key="1">
    <citation type="journal article" date="2011" name="Stand. Genomic Sci.">
        <title>Non-contiguous finished genome sequence of the opportunistic oral pathogen Prevotella multisaccharivorax type strain (PPPA20).</title>
        <authorList>
            <person name="Pati A."/>
            <person name="Gronow S."/>
            <person name="Lu M."/>
            <person name="Lapidus A."/>
            <person name="Nolan M."/>
            <person name="Lucas S."/>
            <person name="Hammon N."/>
            <person name="Deshpande S."/>
            <person name="Cheng J.F."/>
            <person name="Tapia R."/>
            <person name="Han C."/>
            <person name="Goodwin L."/>
            <person name="Pitluck S."/>
            <person name="Liolios K."/>
            <person name="Pagani I."/>
            <person name="Mavromatis K."/>
            <person name="Mikhailova N."/>
            <person name="Huntemann M."/>
            <person name="Chen A."/>
            <person name="Palaniappan K."/>
            <person name="Land M."/>
            <person name="Hauser L."/>
            <person name="Detter J.C."/>
            <person name="Brambilla E.M."/>
            <person name="Rohde M."/>
            <person name="Goker M."/>
            <person name="Woyke T."/>
            <person name="Bristow J."/>
            <person name="Eisen J.A."/>
            <person name="Markowitz V."/>
            <person name="Hugenholtz P."/>
            <person name="Kyrpides N.C."/>
            <person name="Klenk H.P."/>
            <person name="Ivanova N."/>
        </authorList>
    </citation>
    <scope>NUCLEOTIDE SEQUENCE [LARGE SCALE GENOMIC DNA]</scope>
    <source>
        <strain evidence="4">DSM 17128</strain>
    </source>
</reference>
<dbReference type="InterPro" id="IPR016151">
    <property type="entry name" value="DNA_mismatch_repair_MutS_N"/>
</dbReference>
<dbReference type="Gene3D" id="3.40.1170.10">
    <property type="entry name" value="DNA repair protein MutS, domain I"/>
    <property type="match status" value="1"/>
</dbReference>
<feature type="compositionally biased region" description="Basic and acidic residues" evidence="1">
    <location>
        <begin position="179"/>
        <end position="195"/>
    </location>
</feature>
<feature type="compositionally biased region" description="Low complexity" evidence="1">
    <location>
        <begin position="292"/>
        <end position="305"/>
    </location>
</feature>